<dbReference type="SFLD" id="SFLDG01140">
    <property type="entry name" value="C2.B:_Phosphomannomutase_and_P"/>
    <property type="match status" value="1"/>
</dbReference>
<dbReference type="AlphaFoldDB" id="A0AAU8ICJ7"/>
<dbReference type="PANTHER" id="PTHR10000">
    <property type="entry name" value="PHOSPHOSERINE PHOSPHATASE"/>
    <property type="match status" value="1"/>
</dbReference>
<protein>
    <submittedName>
        <fullName evidence="1">Cof-type HAD-IIB family hydrolase</fullName>
    </submittedName>
</protein>
<dbReference type="NCBIfam" id="TIGR00099">
    <property type="entry name" value="Cof-subfamily"/>
    <property type="match status" value="1"/>
</dbReference>
<dbReference type="GO" id="GO:0000287">
    <property type="term" value="F:magnesium ion binding"/>
    <property type="evidence" value="ECO:0007669"/>
    <property type="project" value="TreeGrafter"/>
</dbReference>
<reference evidence="1" key="1">
    <citation type="submission" date="2024-06" db="EMBL/GenBank/DDBJ databases">
        <authorList>
            <person name="Fan A."/>
            <person name="Zhang F.Y."/>
            <person name="Zhang L."/>
        </authorList>
    </citation>
    <scope>NUCLEOTIDE SEQUENCE</scope>
    <source>
        <strain evidence="1">Y61</strain>
    </source>
</reference>
<accession>A0AAU8ICJ7</accession>
<dbReference type="GO" id="GO:0016791">
    <property type="term" value="F:phosphatase activity"/>
    <property type="evidence" value="ECO:0007669"/>
    <property type="project" value="TreeGrafter"/>
</dbReference>
<dbReference type="InterPro" id="IPR036412">
    <property type="entry name" value="HAD-like_sf"/>
</dbReference>
<dbReference type="EMBL" id="CP159510">
    <property type="protein sequence ID" value="XCJ15932.1"/>
    <property type="molecule type" value="Genomic_DNA"/>
</dbReference>
<dbReference type="Gene3D" id="3.40.50.1000">
    <property type="entry name" value="HAD superfamily/HAD-like"/>
    <property type="match status" value="1"/>
</dbReference>
<dbReference type="NCBIfam" id="TIGR01484">
    <property type="entry name" value="HAD-SF-IIB"/>
    <property type="match status" value="1"/>
</dbReference>
<dbReference type="SFLD" id="SFLDG01144">
    <property type="entry name" value="C2.B.4:_PGP_Like"/>
    <property type="match status" value="1"/>
</dbReference>
<dbReference type="Gene3D" id="3.30.1240.10">
    <property type="match status" value="1"/>
</dbReference>
<dbReference type="Pfam" id="PF08282">
    <property type="entry name" value="Hydrolase_3"/>
    <property type="match status" value="1"/>
</dbReference>
<organism evidence="1">
    <name type="scientific">Sporolactobacillus sp. Y61</name>
    <dbReference type="NCBI Taxonomy" id="3160863"/>
    <lineage>
        <taxon>Bacteria</taxon>
        <taxon>Bacillati</taxon>
        <taxon>Bacillota</taxon>
        <taxon>Bacilli</taxon>
        <taxon>Bacillales</taxon>
        <taxon>Sporolactobacillaceae</taxon>
        <taxon>Sporolactobacillus</taxon>
    </lineage>
</organism>
<dbReference type="GO" id="GO:0005829">
    <property type="term" value="C:cytosol"/>
    <property type="evidence" value="ECO:0007669"/>
    <property type="project" value="TreeGrafter"/>
</dbReference>
<dbReference type="PANTHER" id="PTHR10000:SF25">
    <property type="entry name" value="PHOSPHATASE YKRA-RELATED"/>
    <property type="match status" value="1"/>
</dbReference>
<dbReference type="InterPro" id="IPR000150">
    <property type="entry name" value="Cof"/>
</dbReference>
<dbReference type="PROSITE" id="PS01229">
    <property type="entry name" value="COF_2"/>
    <property type="match status" value="1"/>
</dbReference>
<dbReference type="SUPFAM" id="SSF56784">
    <property type="entry name" value="HAD-like"/>
    <property type="match status" value="1"/>
</dbReference>
<dbReference type="RefSeq" id="WP_129929118.1">
    <property type="nucleotide sequence ID" value="NZ_CP159510.1"/>
</dbReference>
<sequence length="262" mass="29380">MSNIKIVFFDIDSTLYDRQKKVPASAAAAIETLQRRGIKTVIATGRAPFMFGNLRSELDIHSYVSLNGSYVVFNDRPLYKNPLTKKILDQLEAESSERDHRLIFVNEKTMKIDGKLSPVVKEGFSSLKLNLPFPEQDPDFYKHADVYQALLFYNERDNTDYLKRAPLNTFRYVRWHREAVDVIPRSGSKASGIKTMLEKLGIAPDEACAFGDGHNDVEMLSFVGTGVAMGNAVDEAKEAASFITERAEQDGIATGLKHLDLI</sequence>
<dbReference type="SFLD" id="SFLDS00003">
    <property type="entry name" value="Haloacid_Dehalogenase"/>
    <property type="match status" value="1"/>
</dbReference>
<dbReference type="InterPro" id="IPR006379">
    <property type="entry name" value="HAD-SF_hydro_IIB"/>
</dbReference>
<proteinExistence type="predicted"/>
<name>A0AAU8ICJ7_9BACL</name>
<gene>
    <name evidence="1" type="ORF">ABNN70_09420</name>
</gene>
<dbReference type="InterPro" id="IPR023214">
    <property type="entry name" value="HAD_sf"/>
</dbReference>
<keyword evidence="1" id="KW-0378">Hydrolase</keyword>
<evidence type="ECO:0000313" key="1">
    <source>
        <dbReference type="EMBL" id="XCJ15932.1"/>
    </source>
</evidence>